<evidence type="ECO:0000259" key="2">
    <source>
        <dbReference type="PROSITE" id="PS50879"/>
    </source>
</evidence>
<dbReference type="InterPro" id="IPR000477">
    <property type="entry name" value="RT_dom"/>
</dbReference>
<dbReference type="GO" id="GO:0003676">
    <property type="term" value="F:nucleic acid binding"/>
    <property type="evidence" value="ECO:0007669"/>
    <property type="project" value="InterPro"/>
</dbReference>
<dbReference type="InterPro" id="IPR036691">
    <property type="entry name" value="Endo/exonu/phosph_ase_sf"/>
</dbReference>
<dbReference type="EMBL" id="OZ034813">
    <property type="protein sequence ID" value="CAL1355747.1"/>
    <property type="molecule type" value="Genomic_DNA"/>
</dbReference>
<evidence type="ECO:0000313" key="4">
    <source>
        <dbReference type="Proteomes" id="UP001497516"/>
    </source>
</evidence>
<keyword evidence="4" id="KW-1185">Reference proteome</keyword>
<dbReference type="Gene3D" id="3.60.10.10">
    <property type="entry name" value="Endonuclease/exonuclease/phosphatase"/>
    <property type="match status" value="1"/>
</dbReference>
<gene>
    <name evidence="3" type="ORF">LTRI10_LOCUS3490</name>
</gene>
<dbReference type="CDD" id="cd06222">
    <property type="entry name" value="RNase_H_like"/>
    <property type="match status" value="1"/>
</dbReference>
<dbReference type="PROSITE" id="PS50878">
    <property type="entry name" value="RT_POL"/>
    <property type="match status" value="1"/>
</dbReference>
<dbReference type="SUPFAM" id="SSF56219">
    <property type="entry name" value="DNase I-like"/>
    <property type="match status" value="1"/>
</dbReference>
<dbReference type="InterPro" id="IPR005135">
    <property type="entry name" value="Endo/exonuclease/phosphatase"/>
</dbReference>
<dbReference type="InterPro" id="IPR043502">
    <property type="entry name" value="DNA/RNA_pol_sf"/>
</dbReference>
<dbReference type="PANTHER" id="PTHR33116">
    <property type="entry name" value="REVERSE TRANSCRIPTASE ZINC-BINDING DOMAIN-CONTAINING PROTEIN-RELATED-RELATED"/>
    <property type="match status" value="1"/>
</dbReference>
<dbReference type="InterPro" id="IPR036397">
    <property type="entry name" value="RNaseH_sf"/>
</dbReference>
<dbReference type="Proteomes" id="UP001497516">
    <property type="component" value="Chromosome 1"/>
</dbReference>
<feature type="domain" description="Reverse transcriptase" evidence="1">
    <location>
        <begin position="487"/>
        <end position="768"/>
    </location>
</feature>
<dbReference type="Pfam" id="PF13966">
    <property type="entry name" value="zf-RVT"/>
    <property type="match status" value="1"/>
</dbReference>
<dbReference type="SUPFAM" id="SSF56672">
    <property type="entry name" value="DNA/RNA polymerases"/>
    <property type="match status" value="1"/>
</dbReference>
<dbReference type="InterPro" id="IPR012337">
    <property type="entry name" value="RNaseH-like_sf"/>
</dbReference>
<dbReference type="Gene3D" id="3.30.420.10">
    <property type="entry name" value="Ribonuclease H-like superfamily/Ribonuclease H"/>
    <property type="match status" value="1"/>
</dbReference>
<dbReference type="GO" id="GO:0004523">
    <property type="term" value="F:RNA-DNA hybrid ribonuclease activity"/>
    <property type="evidence" value="ECO:0007669"/>
    <property type="project" value="InterPro"/>
</dbReference>
<dbReference type="PANTHER" id="PTHR33116:SF86">
    <property type="entry name" value="REVERSE TRANSCRIPTASE DOMAIN-CONTAINING PROTEIN"/>
    <property type="match status" value="1"/>
</dbReference>
<feature type="domain" description="RNase H type-1" evidence="2">
    <location>
        <begin position="1225"/>
        <end position="1355"/>
    </location>
</feature>
<name>A0AAV2CH47_9ROSI</name>
<sequence length="1398" mass="159179">MSMSSTQSFKCMSWNIGGAGSASSARALKFLVMNYRPDFLFILEPQISGDSADKVCGRLGFSNVMRVEAEGRKGGIWLCWNASDFQLQVLSACSQHLSVVVTARSAQKWLLTAIYASPRPSQQRSLWQTLLHTSLTNDLPWLLSGDFNAIRTPEERMGTPSDATFRRCKTFNDRINLTELIDLGFTGPRFTWTRGDNINSVKASRIDRSLCNALWNATYPNTTVKHLPRLQSDHHPILTSTGIQGVQSNLIRPFRFEAAWLTNQDFDNQVEGAWNLQAPLPAALAELATSLNHWNSSVFGNILRKKRRLLARIQGIQERVASSFSPGLYKLQAKLEKELEEVLEQEELLWFQRSREKWVQQGERNTGYFHQQAIIRRRRNKIDSLRNTNGEWVSDPQELAMLIFDFFASLYLQDIADYEDLMPKSAFPRLSHEELAALLRPFRGEDIHQAVHGMKPFQAPGPDGFHAAFYQRSWRVVGRALIDMALEFFTTGSLPEGVTDSTVVLIPKVEHPEMASQLRPISLNNVCLKAITKAITNRLKPIMRKLVSPRQSSFIPGRQTTDNIIVLQEVLHTLRKKKGKKGGIVMKIDLEKAYDRLRWDFLRDTLKEIGLPSSWISCIMYCVENNKMRLLWNGDLSQTITPTRGVRQGDPLSPYLFVLCMERLSHRIDRAIQEKQWKPLRLSPGGPTLSHLFFADDLVLFAESDASQIRIIKQCLDEFCSSSGQRVNYHKSAMFVSANIPRRRARALSERMEIPLTVDLGRYLGVMAIHGRVKRGRYQDLIIKIQRKLAPWKAKHLSIAARITLVKAVTSSIPIYPMQVELLPKTVCKTLDQINRGFLWGESEGKKKLHLVGWAQLTQPKDKGGLGIRPAREVNLAMLAKCGWRLMTEKQTLWAQLMRSKYGKDRANLDLIKPKKGSSFTWNSISKTESLLRSGCAWNIHKGTLTRFWSDVWIEQVPLEELATGPIPEEDRNARISAFVDEEGTWRTEKFSNILPAEIIHRITAVAVDPMAPNDDTLFWHPTSDGRFSTKSAFHLLQVQTDNGQSKTWKEIWKLEVPERVRCFMWLVAHNRISSNEQRAKRHISVTSGCFRCENQVESTLHILRDCPPAAFVWMRTVPADQHQAFFSMDLDLWLATNLQKTDRYVEDTPWNAFFSIAIWNLWKNRNEGAFRGIEKTLSPPSLVQAIRIKAGIWYKAWTAPRDSLGHRSAPTQRVTKDISWIPPPLGWCKLNVDGAANGTHGPAGAGGILRDHQGRWRRGFIVNMGTCSAIQAELWGIFHGLGLAWQNGSRTLIVETDSQLALQLIEKRKDPVHPLATLLTAIRRRLAQDWVVRLCHTYREGNRVADWLSKHSLVYPYGKYELDTPPEALQAIIGDDMRGQSFPRNVVLETPETHTLL</sequence>
<dbReference type="InterPro" id="IPR026960">
    <property type="entry name" value="RVT-Znf"/>
</dbReference>
<dbReference type="Pfam" id="PF13456">
    <property type="entry name" value="RVT_3"/>
    <property type="match status" value="1"/>
</dbReference>
<accession>A0AAV2CH47</accession>
<organism evidence="3 4">
    <name type="scientific">Linum trigynum</name>
    <dbReference type="NCBI Taxonomy" id="586398"/>
    <lineage>
        <taxon>Eukaryota</taxon>
        <taxon>Viridiplantae</taxon>
        <taxon>Streptophyta</taxon>
        <taxon>Embryophyta</taxon>
        <taxon>Tracheophyta</taxon>
        <taxon>Spermatophyta</taxon>
        <taxon>Magnoliopsida</taxon>
        <taxon>eudicotyledons</taxon>
        <taxon>Gunneridae</taxon>
        <taxon>Pentapetalae</taxon>
        <taxon>rosids</taxon>
        <taxon>fabids</taxon>
        <taxon>Malpighiales</taxon>
        <taxon>Linaceae</taxon>
        <taxon>Linum</taxon>
    </lineage>
</organism>
<dbReference type="Pfam" id="PF00078">
    <property type="entry name" value="RVT_1"/>
    <property type="match status" value="1"/>
</dbReference>
<dbReference type="SUPFAM" id="SSF53098">
    <property type="entry name" value="Ribonuclease H-like"/>
    <property type="match status" value="1"/>
</dbReference>
<dbReference type="Pfam" id="PF03372">
    <property type="entry name" value="Exo_endo_phos"/>
    <property type="match status" value="1"/>
</dbReference>
<dbReference type="InterPro" id="IPR044730">
    <property type="entry name" value="RNase_H-like_dom_plant"/>
</dbReference>
<proteinExistence type="predicted"/>
<protein>
    <submittedName>
        <fullName evidence="3">Uncharacterized protein</fullName>
    </submittedName>
</protein>
<evidence type="ECO:0000259" key="1">
    <source>
        <dbReference type="PROSITE" id="PS50878"/>
    </source>
</evidence>
<dbReference type="CDD" id="cd01650">
    <property type="entry name" value="RT_nLTR_like"/>
    <property type="match status" value="1"/>
</dbReference>
<dbReference type="InterPro" id="IPR002156">
    <property type="entry name" value="RNaseH_domain"/>
</dbReference>
<dbReference type="PROSITE" id="PS50879">
    <property type="entry name" value="RNASE_H_1"/>
    <property type="match status" value="1"/>
</dbReference>
<reference evidence="3 4" key="1">
    <citation type="submission" date="2024-04" db="EMBL/GenBank/DDBJ databases">
        <authorList>
            <person name="Fracassetti M."/>
        </authorList>
    </citation>
    <scope>NUCLEOTIDE SEQUENCE [LARGE SCALE GENOMIC DNA]</scope>
</reference>
<evidence type="ECO:0000313" key="3">
    <source>
        <dbReference type="EMBL" id="CAL1355747.1"/>
    </source>
</evidence>